<sequence>MNTQKSPYAIDNDLYQLYTDIQLRDVENDATISLDEKKQLKTILMSIKELDGNISYSIFQEIFRNSVEYRTAIDKEQLMAYTNTIGQDVLDTDTDIAENASFAPNDRQTLESLSSQQPSSKDNSRTVRKYSKTTRSQSASTENHTAIDEDCSANIETHIPINRDHSANIENTKASNEDHAENTACHTISNEGRSQDTACHSPSTAGQKESTGNQTGITFIHSTENGIPKTRRKPKKRTIVSLGALTESDDEKSIEQILLTNPRAEIQHIKAHPQRSSAIFRMRMRAINEPKSAQEKAYLETFDVRDVMQIFRKPMNEFISLLPNKCQTKLNKCRQMLCAYQIGKIVDQILRESSSDNKERLERSLFHSLTGALSKNCFHYSRFRGLCVNSLYLVEHVGVHILFVPEVISPAILKEMDTPCLAALARHLINEWPPHFKKLARLTYYGEVVVARTQNEDLALEKEERFKNHFLNNF</sequence>
<evidence type="ECO:0000313" key="2">
    <source>
        <dbReference type="EMBL" id="EPB82905.1"/>
    </source>
</evidence>
<dbReference type="OMA" id="CAYQIGK"/>
<dbReference type="AlphaFoldDB" id="S2JT26"/>
<protein>
    <submittedName>
        <fullName evidence="2">Uncharacterized protein</fullName>
    </submittedName>
</protein>
<dbReference type="InParanoid" id="S2JT26"/>
<gene>
    <name evidence="2" type="ORF">HMPREF1544_10341</name>
</gene>
<dbReference type="EMBL" id="KE124093">
    <property type="protein sequence ID" value="EPB82905.1"/>
    <property type="molecule type" value="Genomic_DNA"/>
</dbReference>
<dbReference type="OrthoDB" id="2221057at2759"/>
<feature type="compositionally biased region" description="Polar residues" evidence="1">
    <location>
        <begin position="106"/>
        <end position="121"/>
    </location>
</feature>
<proteinExistence type="predicted"/>
<organism evidence="2 3">
    <name type="scientific">Mucor circinelloides f. circinelloides (strain 1006PhL)</name>
    <name type="common">Mucormycosis agent</name>
    <name type="synonym">Calyptromyces circinelloides</name>
    <dbReference type="NCBI Taxonomy" id="1220926"/>
    <lineage>
        <taxon>Eukaryota</taxon>
        <taxon>Fungi</taxon>
        <taxon>Fungi incertae sedis</taxon>
        <taxon>Mucoromycota</taxon>
        <taxon>Mucoromycotina</taxon>
        <taxon>Mucoromycetes</taxon>
        <taxon>Mucorales</taxon>
        <taxon>Mucorineae</taxon>
        <taxon>Mucoraceae</taxon>
        <taxon>Mucor</taxon>
    </lineage>
</organism>
<accession>S2JT26</accession>
<evidence type="ECO:0000313" key="3">
    <source>
        <dbReference type="Proteomes" id="UP000014254"/>
    </source>
</evidence>
<dbReference type="Proteomes" id="UP000014254">
    <property type="component" value="Unassembled WGS sequence"/>
</dbReference>
<feature type="region of interest" description="Disordered" evidence="1">
    <location>
        <begin position="191"/>
        <end position="214"/>
    </location>
</feature>
<feature type="region of interest" description="Disordered" evidence="1">
    <location>
        <begin position="102"/>
        <end position="150"/>
    </location>
</feature>
<feature type="compositionally biased region" description="Polar residues" evidence="1">
    <location>
        <begin position="133"/>
        <end position="144"/>
    </location>
</feature>
<name>S2JT26_MUCC1</name>
<reference evidence="3" key="1">
    <citation type="submission" date="2013-05" db="EMBL/GenBank/DDBJ databases">
        <title>The Genome sequence of Mucor circinelloides f. circinelloides 1006PhL.</title>
        <authorList>
            <consortium name="The Broad Institute Genomics Platform"/>
            <person name="Cuomo C."/>
            <person name="Earl A."/>
            <person name="Findley K."/>
            <person name="Lee S.C."/>
            <person name="Walker B."/>
            <person name="Young S."/>
            <person name="Zeng Q."/>
            <person name="Gargeya S."/>
            <person name="Fitzgerald M."/>
            <person name="Haas B."/>
            <person name="Abouelleil A."/>
            <person name="Allen A.W."/>
            <person name="Alvarado L."/>
            <person name="Arachchi H.M."/>
            <person name="Berlin A.M."/>
            <person name="Chapman S.B."/>
            <person name="Gainer-Dewar J."/>
            <person name="Goldberg J."/>
            <person name="Griggs A."/>
            <person name="Gujja S."/>
            <person name="Hansen M."/>
            <person name="Howarth C."/>
            <person name="Imamovic A."/>
            <person name="Ireland A."/>
            <person name="Larimer J."/>
            <person name="McCowan C."/>
            <person name="Murphy C."/>
            <person name="Pearson M."/>
            <person name="Poon T.W."/>
            <person name="Priest M."/>
            <person name="Roberts A."/>
            <person name="Saif S."/>
            <person name="Shea T."/>
            <person name="Sisk P."/>
            <person name="Sykes S."/>
            <person name="Wortman J."/>
            <person name="Nusbaum C."/>
            <person name="Birren B."/>
        </authorList>
    </citation>
    <scope>NUCLEOTIDE SEQUENCE [LARGE SCALE GENOMIC DNA]</scope>
    <source>
        <strain evidence="3">1006PhL</strain>
    </source>
</reference>
<evidence type="ECO:0000256" key="1">
    <source>
        <dbReference type="SAM" id="MobiDB-lite"/>
    </source>
</evidence>
<dbReference type="VEuPathDB" id="FungiDB:HMPREF1544_10341"/>
<keyword evidence="3" id="KW-1185">Reference proteome</keyword>